<evidence type="ECO:0000313" key="2">
    <source>
        <dbReference type="Proteomes" id="UP000585507"/>
    </source>
</evidence>
<keyword evidence="2" id="KW-1185">Reference proteome</keyword>
<accession>A0A7W8UG70</accession>
<dbReference type="EMBL" id="JACHBK010000015">
    <property type="protein sequence ID" value="MBB5538796.1"/>
    <property type="molecule type" value="Genomic_DNA"/>
</dbReference>
<organism evidence="1 2">
    <name type="scientific">Rhizobium giardinii</name>
    <dbReference type="NCBI Taxonomy" id="56731"/>
    <lineage>
        <taxon>Bacteria</taxon>
        <taxon>Pseudomonadati</taxon>
        <taxon>Pseudomonadota</taxon>
        <taxon>Alphaproteobacteria</taxon>
        <taxon>Hyphomicrobiales</taxon>
        <taxon>Rhizobiaceae</taxon>
        <taxon>Rhizobium/Agrobacterium group</taxon>
        <taxon>Rhizobium</taxon>
    </lineage>
</organism>
<reference evidence="1 2" key="1">
    <citation type="submission" date="2020-08" db="EMBL/GenBank/DDBJ databases">
        <title>Genomic Encyclopedia of Type Strains, Phase IV (KMG-V): Genome sequencing to study the core and pangenomes of soil and plant-associated prokaryotes.</title>
        <authorList>
            <person name="Whitman W."/>
        </authorList>
    </citation>
    <scope>NUCLEOTIDE SEQUENCE [LARGE SCALE GENOMIC DNA]</scope>
    <source>
        <strain evidence="1 2">SEMIA 4084</strain>
    </source>
</reference>
<proteinExistence type="predicted"/>
<dbReference type="AlphaFoldDB" id="A0A7W8UG70"/>
<evidence type="ECO:0000313" key="1">
    <source>
        <dbReference type="EMBL" id="MBB5538796.1"/>
    </source>
</evidence>
<protein>
    <submittedName>
        <fullName evidence="1">Uncharacterized protein</fullName>
    </submittedName>
</protein>
<name>A0A7W8UG70_9HYPH</name>
<dbReference type="RefSeq" id="WP_154663274.1">
    <property type="nucleotide sequence ID" value="NZ_JACHBK010000015.1"/>
</dbReference>
<dbReference type="Proteomes" id="UP000585507">
    <property type="component" value="Unassembled WGS sequence"/>
</dbReference>
<sequence>MRLRRAANSDQSEFGISVVQDEGAVSLSFDLEVIAAFRTKFGDGAFVEVATRYVEERAEALSVQDELWLWKEAVAAQVMLQDPLASIDRDDW</sequence>
<gene>
    <name evidence="1" type="ORF">GGD55_005536</name>
</gene>
<comment type="caution">
    <text evidence="1">The sequence shown here is derived from an EMBL/GenBank/DDBJ whole genome shotgun (WGS) entry which is preliminary data.</text>
</comment>